<sequence>MFTTGDMSAPVPRPKSSYDPNAFCDYCKRAGHTQTICYQLHGYPPGFERRKKSPNNVFQGRGRASNDKRSYPATHNAISDGDLDYKRGVNPMVPRTQGHGRGSRYTEQSDYERGGRHNNHTDYQKGMTMLHEQYNQVLHMLGQSNVQGDIEATTSSSGHSIANLAQENYHQQNHRHCCGIKG</sequence>
<gene>
    <name evidence="2" type="ORF">H5410_053485</name>
</gene>
<dbReference type="OrthoDB" id="1328803at2759"/>
<name>A0A9J5X4L2_SOLCO</name>
<dbReference type="PANTHER" id="PTHR34222">
    <property type="entry name" value="GAG_PRE-INTEGRS DOMAIN-CONTAINING PROTEIN"/>
    <property type="match status" value="1"/>
</dbReference>
<dbReference type="EMBL" id="JACXVP010000010">
    <property type="protein sequence ID" value="KAG5582858.1"/>
    <property type="molecule type" value="Genomic_DNA"/>
</dbReference>
<dbReference type="Proteomes" id="UP000824120">
    <property type="component" value="Chromosome 10"/>
</dbReference>
<organism evidence="2 3">
    <name type="scientific">Solanum commersonii</name>
    <name type="common">Commerson's wild potato</name>
    <name type="synonym">Commerson's nightshade</name>
    <dbReference type="NCBI Taxonomy" id="4109"/>
    <lineage>
        <taxon>Eukaryota</taxon>
        <taxon>Viridiplantae</taxon>
        <taxon>Streptophyta</taxon>
        <taxon>Embryophyta</taxon>
        <taxon>Tracheophyta</taxon>
        <taxon>Spermatophyta</taxon>
        <taxon>Magnoliopsida</taxon>
        <taxon>eudicotyledons</taxon>
        <taxon>Gunneridae</taxon>
        <taxon>Pentapetalae</taxon>
        <taxon>asterids</taxon>
        <taxon>lamiids</taxon>
        <taxon>Solanales</taxon>
        <taxon>Solanaceae</taxon>
        <taxon>Solanoideae</taxon>
        <taxon>Solaneae</taxon>
        <taxon>Solanum</taxon>
    </lineage>
</organism>
<accession>A0A9J5X4L2</accession>
<keyword evidence="3" id="KW-1185">Reference proteome</keyword>
<dbReference type="AlphaFoldDB" id="A0A9J5X4L2"/>
<evidence type="ECO:0000313" key="3">
    <source>
        <dbReference type="Proteomes" id="UP000824120"/>
    </source>
</evidence>
<proteinExistence type="predicted"/>
<evidence type="ECO:0000313" key="2">
    <source>
        <dbReference type="EMBL" id="KAG5582858.1"/>
    </source>
</evidence>
<comment type="caution">
    <text evidence="2">The sequence shown here is derived from an EMBL/GenBank/DDBJ whole genome shotgun (WGS) entry which is preliminary data.</text>
</comment>
<reference evidence="2 3" key="1">
    <citation type="submission" date="2020-09" db="EMBL/GenBank/DDBJ databases">
        <title>De no assembly of potato wild relative species, Solanum commersonii.</title>
        <authorList>
            <person name="Cho K."/>
        </authorList>
    </citation>
    <scope>NUCLEOTIDE SEQUENCE [LARGE SCALE GENOMIC DNA]</scope>
    <source>
        <strain evidence="2">LZ3.2</strain>
        <tissue evidence="2">Leaf</tissue>
    </source>
</reference>
<dbReference type="PANTHER" id="PTHR34222:SF99">
    <property type="entry name" value="PROTEIN, PUTATIVE-RELATED"/>
    <property type="match status" value="1"/>
</dbReference>
<evidence type="ECO:0000256" key="1">
    <source>
        <dbReference type="SAM" id="MobiDB-lite"/>
    </source>
</evidence>
<protein>
    <submittedName>
        <fullName evidence="2">Uncharacterized protein</fullName>
    </submittedName>
</protein>
<feature type="compositionally biased region" description="Basic and acidic residues" evidence="1">
    <location>
        <begin position="110"/>
        <end position="119"/>
    </location>
</feature>
<feature type="region of interest" description="Disordered" evidence="1">
    <location>
        <begin position="48"/>
        <end position="119"/>
    </location>
</feature>